<protein>
    <submittedName>
        <fullName evidence="3">Peptidoglycan DD-metalloendopeptidase family protein</fullName>
    </submittedName>
</protein>
<dbReference type="Pfam" id="PF01551">
    <property type="entry name" value="Peptidase_M23"/>
    <property type="match status" value="1"/>
</dbReference>
<evidence type="ECO:0000313" key="4">
    <source>
        <dbReference type="Proteomes" id="UP001589718"/>
    </source>
</evidence>
<dbReference type="EMBL" id="JBHMCR010000009">
    <property type="protein sequence ID" value="MFB9522126.1"/>
    <property type="molecule type" value="Genomic_DNA"/>
</dbReference>
<comment type="caution">
    <text evidence="3">The sequence shown here is derived from an EMBL/GenBank/DDBJ whole genome shotgun (WGS) entry which is preliminary data.</text>
</comment>
<dbReference type="Gene3D" id="2.70.70.10">
    <property type="entry name" value="Glucose Permease (Domain IIA)"/>
    <property type="match status" value="1"/>
</dbReference>
<evidence type="ECO:0000259" key="2">
    <source>
        <dbReference type="Pfam" id="PF01551"/>
    </source>
</evidence>
<dbReference type="CDD" id="cd12797">
    <property type="entry name" value="M23_peptidase"/>
    <property type="match status" value="1"/>
</dbReference>
<feature type="region of interest" description="Disordered" evidence="1">
    <location>
        <begin position="163"/>
        <end position="220"/>
    </location>
</feature>
<feature type="domain" description="M23ase beta-sheet core" evidence="2">
    <location>
        <begin position="410"/>
        <end position="503"/>
    </location>
</feature>
<sequence>MNDQQPHAGYDTYPTGNFGTDPLFGGLPGTGDHSDHSGQYDATAWDTGSHQNLSAGYDVYGSHTPQQGYDTTGTWTNLADAPAQGGPSYDTRGYQADGLGTGPAAADPGTGQWDATAWNEANRVHQVHQGAFDTGQFDAGQFGRTDTGHLDTGHNQTGQFDATQFAHPADPSSGHPWQPYDSSPETGAFDATAWNTGHDTPDTPDASGHLTGEPDAPGRLTGEMDVHTTEFPIVTPRTPHAHDEAGSGPGPEPEPAAAGSRADRRVPANRGRRRPPAKRSALFTVAVPSACVMGVAGIAAASIGGVAGADEAKKPVAMAVADPATVKPVAVNNKLDTMAAGVSANARDFGDRASRTQERIDLRERQAAEKKRKAEEAARKEAARPKYVLPVKQHGLSAYYGQAGVNWAAVHTGIDFPVDMGTPVMAATDGTVSYQYNSAYGNMMKVVSPKGVETWYCHLSRTKMRSGTVKAGDVIGYAGDSGNSTGAHLHFEVRPGGGSAVDPLAWLRSHGLDPS</sequence>
<dbReference type="RefSeq" id="WP_345228871.1">
    <property type="nucleotide sequence ID" value="NZ_BAAAXE010000015.1"/>
</dbReference>
<proteinExistence type="predicted"/>
<keyword evidence="4" id="KW-1185">Reference proteome</keyword>
<dbReference type="InterPro" id="IPR016047">
    <property type="entry name" value="M23ase_b-sheet_dom"/>
</dbReference>
<dbReference type="PANTHER" id="PTHR21666:SF270">
    <property type="entry name" value="MUREIN HYDROLASE ACTIVATOR ENVC"/>
    <property type="match status" value="1"/>
</dbReference>
<feature type="region of interest" description="Disordered" evidence="1">
    <location>
        <begin position="349"/>
        <end position="378"/>
    </location>
</feature>
<feature type="region of interest" description="Disordered" evidence="1">
    <location>
        <begin position="1"/>
        <end position="39"/>
    </location>
</feature>
<dbReference type="PANTHER" id="PTHR21666">
    <property type="entry name" value="PEPTIDASE-RELATED"/>
    <property type="match status" value="1"/>
</dbReference>
<accession>A0ABV5PFZ9</accession>
<dbReference type="SUPFAM" id="SSF51261">
    <property type="entry name" value="Duplicated hybrid motif"/>
    <property type="match status" value="1"/>
</dbReference>
<dbReference type="Proteomes" id="UP001589718">
    <property type="component" value="Unassembled WGS sequence"/>
</dbReference>
<dbReference type="InterPro" id="IPR050570">
    <property type="entry name" value="Cell_wall_metabolism_enzyme"/>
</dbReference>
<name>A0ABV5PFZ9_STRCM</name>
<evidence type="ECO:0000256" key="1">
    <source>
        <dbReference type="SAM" id="MobiDB-lite"/>
    </source>
</evidence>
<gene>
    <name evidence="3" type="ORF">ACFFTU_19455</name>
</gene>
<organism evidence="3 4">
    <name type="scientific">Streptomyces cremeus</name>
    <dbReference type="NCBI Taxonomy" id="66881"/>
    <lineage>
        <taxon>Bacteria</taxon>
        <taxon>Bacillati</taxon>
        <taxon>Actinomycetota</taxon>
        <taxon>Actinomycetes</taxon>
        <taxon>Kitasatosporales</taxon>
        <taxon>Streptomycetaceae</taxon>
        <taxon>Streptomyces</taxon>
    </lineage>
</organism>
<reference evidence="3 4" key="1">
    <citation type="submission" date="2024-09" db="EMBL/GenBank/DDBJ databases">
        <authorList>
            <person name="Sun Q."/>
            <person name="Mori K."/>
        </authorList>
    </citation>
    <scope>NUCLEOTIDE SEQUENCE [LARGE SCALE GENOMIC DNA]</scope>
    <source>
        <strain evidence="3 4">JCM 4362</strain>
    </source>
</reference>
<dbReference type="InterPro" id="IPR011055">
    <property type="entry name" value="Dup_hybrid_motif"/>
</dbReference>
<evidence type="ECO:0000313" key="3">
    <source>
        <dbReference type="EMBL" id="MFB9522126.1"/>
    </source>
</evidence>
<feature type="region of interest" description="Disordered" evidence="1">
    <location>
        <begin position="235"/>
        <end position="278"/>
    </location>
</feature>